<organism evidence="3 4">
    <name type="scientific">Mytilus coruscus</name>
    <name type="common">Sea mussel</name>
    <dbReference type="NCBI Taxonomy" id="42192"/>
    <lineage>
        <taxon>Eukaryota</taxon>
        <taxon>Metazoa</taxon>
        <taxon>Spiralia</taxon>
        <taxon>Lophotrochozoa</taxon>
        <taxon>Mollusca</taxon>
        <taxon>Bivalvia</taxon>
        <taxon>Autobranchia</taxon>
        <taxon>Pteriomorphia</taxon>
        <taxon>Mytilida</taxon>
        <taxon>Mytiloidea</taxon>
        <taxon>Mytilidae</taxon>
        <taxon>Mytilinae</taxon>
        <taxon>Mytilus</taxon>
    </lineage>
</organism>
<dbReference type="AlphaFoldDB" id="A0A6J8BGZ1"/>
<gene>
    <name evidence="3" type="ORF">MCOR_18705</name>
</gene>
<evidence type="ECO:0000313" key="3">
    <source>
        <dbReference type="EMBL" id="CAC5382916.1"/>
    </source>
</evidence>
<feature type="transmembrane region" description="Helical" evidence="2">
    <location>
        <begin position="164"/>
        <end position="187"/>
    </location>
</feature>
<keyword evidence="2" id="KW-0812">Transmembrane</keyword>
<dbReference type="OrthoDB" id="6151008at2759"/>
<dbReference type="EMBL" id="CACVKT020003287">
    <property type="protein sequence ID" value="CAC5382916.1"/>
    <property type="molecule type" value="Genomic_DNA"/>
</dbReference>
<evidence type="ECO:0000313" key="4">
    <source>
        <dbReference type="Proteomes" id="UP000507470"/>
    </source>
</evidence>
<evidence type="ECO:0000256" key="1">
    <source>
        <dbReference type="SAM" id="MobiDB-lite"/>
    </source>
</evidence>
<keyword evidence="2" id="KW-0472">Membrane</keyword>
<accession>A0A6J8BGZ1</accession>
<proteinExistence type="predicted"/>
<keyword evidence="2" id="KW-1133">Transmembrane helix</keyword>
<keyword evidence="4" id="KW-1185">Reference proteome</keyword>
<feature type="region of interest" description="Disordered" evidence="1">
    <location>
        <begin position="345"/>
        <end position="370"/>
    </location>
</feature>
<protein>
    <submittedName>
        <fullName evidence="3">Uncharacterized protein</fullName>
    </submittedName>
</protein>
<reference evidence="3 4" key="1">
    <citation type="submission" date="2020-06" db="EMBL/GenBank/DDBJ databases">
        <authorList>
            <person name="Li R."/>
            <person name="Bekaert M."/>
        </authorList>
    </citation>
    <scope>NUCLEOTIDE SEQUENCE [LARGE SCALE GENOMIC DNA]</scope>
    <source>
        <strain evidence="4">wild</strain>
    </source>
</reference>
<evidence type="ECO:0000256" key="2">
    <source>
        <dbReference type="SAM" id="Phobius"/>
    </source>
</evidence>
<feature type="compositionally biased region" description="Polar residues" evidence="1">
    <location>
        <begin position="440"/>
        <end position="454"/>
    </location>
</feature>
<sequence>MEAYTKITEAELKKDCAPEMDGKSNYYNKVKMSLQRKNTLIWLLLYVNTATQFQEKKETPECNYNNTTFDDTCCPYCMNSQNDSCKTYGCPKDYYHFKGKCYGKHDELDSSMFVCKKKCPSNHYGIILNEKKVCLACMILCQDTSLKTTCSCEDIHKETQLKEILLYIVIGISVFLAIALGLMVVYVCCKNRSGDIKHNSTKCIKIDKSDIRENSISSNADKTEEENLSEQQKASIFAKEAEIQLDKKTRYTKDPTATVEPGKKFQNLQSDRPMSSLYENSSSISRNEHFSVKNETNKTKFQETACNLPTINDDERNLKIFKDSFSPLESEILDNSFTAPTCTSLGVGNGVTSKEDSKEGDYDTVEEDPEEKGYETLHFEDGTIEITEIENITQSNNRGLVKGHKAACSFKKCKISDNYKNNNFDSDKSVVTDTNHRASDISSSSYETAKSGSPRSDLMLESKTSIHLQEPFVQTLSESDIHQYENYKGSTSDVDNAKPAEFTTRENTLCLLCVNLLIQMSMRKLLRTRCIQTDVAKIVQIAIGLKILSNPHVAMLRYQKIQWSKCPQIKKKQY</sequence>
<feature type="region of interest" description="Disordered" evidence="1">
    <location>
        <begin position="424"/>
        <end position="456"/>
    </location>
</feature>
<feature type="compositionally biased region" description="Basic and acidic residues" evidence="1">
    <location>
        <begin position="425"/>
        <end position="439"/>
    </location>
</feature>
<name>A0A6J8BGZ1_MYTCO</name>
<dbReference type="Proteomes" id="UP000507470">
    <property type="component" value="Unassembled WGS sequence"/>
</dbReference>